<dbReference type="AlphaFoldDB" id="A0A3D8JT65"/>
<dbReference type="Proteomes" id="UP000256838">
    <property type="component" value="Unassembled WGS sequence"/>
</dbReference>
<dbReference type="SUPFAM" id="SSF54523">
    <property type="entry name" value="Pili subunits"/>
    <property type="match status" value="1"/>
</dbReference>
<reference evidence="1 2" key="1">
    <citation type="submission" date="2018-08" db="EMBL/GenBank/DDBJ databases">
        <title>Paraburkholderia sp. DHOM06 isolated from forest soil.</title>
        <authorList>
            <person name="Gao Z.-H."/>
            <person name="Qiu L.-H."/>
        </authorList>
    </citation>
    <scope>NUCLEOTIDE SEQUENCE [LARGE SCALE GENOMIC DNA]</scope>
    <source>
        <strain evidence="1 2">DHOM06</strain>
    </source>
</reference>
<protein>
    <submittedName>
        <fullName evidence="1">Pilus assembly protein PilE</fullName>
    </submittedName>
</protein>
<evidence type="ECO:0000313" key="1">
    <source>
        <dbReference type="EMBL" id="RDU95962.1"/>
    </source>
</evidence>
<evidence type="ECO:0000313" key="2">
    <source>
        <dbReference type="Proteomes" id="UP000256838"/>
    </source>
</evidence>
<proteinExistence type="predicted"/>
<dbReference type="GO" id="GO:0043683">
    <property type="term" value="P:type IV pilus assembly"/>
    <property type="evidence" value="ECO:0007669"/>
    <property type="project" value="InterPro"/>
</dbReference>
<keyword evidence="2" id="KW-1185">Reference proteome</keyword>
<comment type="caution">
    <text evidence="1">The sequence shown here is derived from an EMBL/GenBank/DDBJ whole genome shotgun (WGS) entry which is preliminary data.</text>
</comment>
<dbReference type="Pfam" id="PF16732">
    <property type="entry name" value="ComP_DUS"/>
    <property type="match status" value="1"/>
</dbReference>
<dbReference type="InterPro" id="IPR031982">
    <property type="entry name" value="PilE-like"/>
</dbReference>
<accession>A0A3D8JT65</accession>
<dbReference type="Gene3D" id="3.30.700.10">
    <property type="entry name" value="Glycoprotein, Type 4 Pilin"/>
    <property type="match status" value="1"/>
</dbReference>
<dbReference type="InterPro" id="IPR045584">
    <property type="entry name" value="Pilin-like"/>
</dbReference>
<dbReference type="EMBL" id="QRGA01000016">
    <property type="protein sequence ID" value="RDU95962.1"/>
    <property type="molecule type" value="Genomic_DNA"/>
</dbReference>
<name>A0A3D8JT65_9BURK</name>
<sequence>MLEVVLTLAMAAVLAAYAVPSYRAYAARGHRIDAVIALHRAARYIAANAFAPGSMPGLAPGLDRVPEHGRVVYRLELSPAAEASGGYELRAMPVDGGPMQGDGCGTFVLDGLGMRSNLGPSVDGASVERCWSGRAA</sequence>
<dbReference type="OrthoDB" id="8592370at2"/>
<gene>
    <name evidence="1" type="ORF">DWV00_25205</name>
</gene>
<organism evidence="1 2">
    <name type="scientific">Trinickia dinghuensis</name>
    <dbReference type="NCBI Taxonomy" id="2291023"/>
    <lineage>
        <taxon>Bacteria</taxon>
        <taxon>Pseudomonadati</taxon>
        <taxon>Pseudomonadota</taxon>
        <taxon>Betaproteobacteria</taxon>
        <taxon>Burkholderiales</taxon>
        <taxon>Burkholderiaceae</taxon>
        <taxon>Trinickia</taxon>
    </lineage>
</organism>